<evidence type="ECO:0000313" key="14">
    <source>
        <dbReference type="Proteomes" id="UP000583929"/>
    </source>
</evidence>
<reference evidence="13 14" key="1">
    <citation type="journal article" date="2020" name="bioRxiv">
        <title>Sequence and annotation of 42 cannabis genomes reveals extensive copy number variation in cannabinoid synthesis and pathogen resistance genes.</title>
        <authorList>
            <person name="Mckernan K.J."/>
            <person name="Helbert Y."/>
            <person name="Kane L.T."/>
            <person name="Ebling H."/>
            <person name="Zhang L."/>
            <person name="Liu B."/>
            <person name="Eaton Z."/>
            <person name="Mclaughlin S."/>
            <person name="Kingan S."/>
            <person name="Baybayan P."/>
            <person name="Concepcion G."/>
            <person name="Jordan M."/>
            <person name="Riva A."/>
            <person name="Barbazuk W."/>
            <person name="Harkins T."/>
        </authorList>
    </citation>
    <scope>NUCLEOTIDE SEQUENCE [LARGE SCALE GENOMIC DNA]</scope>
    <source>
        <strain evidence="14">cv. Jamaican Lion 4</strain>
        <tissue evidence="13">Leaf</tissue>
    </source>
</reference>
<protein>
    <recommendedName>
        <fullName evidence="1">non-specific serine/threonine protein kinase</fullName>
        <ecNumber evidence="1">2.7.11.1</ecNumber>
    </recommendedName>
</protein>
<evidence type="ECO:0000256" key="2">
    <source>
        <dbReference type="ARBA" id="ARBA00022729"/>
    </source>
</evidence>
<gene>
    <name evidence="13" type="ORF">G4B88_020355</name>
</gene>
<dbReference type="InterPro" id="IPR000858">
    <property type="entry name" value="S_locus_glycoprot_dom"/>
</dbReference>
<dbReference type="EC" id="2.7.11.1" evidence="1"/>
<keyword evidence="2 9" id="KW-0732">Signal</keyword>
<evidence type="ECO:0000256" key="5">
    <source>
        <dbReference type="ARBA" id="ARBA00047899"/>
    </source>
</evidence>
<evidence type="ECO:0000259" key="12">
    <source>
        <dbReference type="PROSITE" id="PS50948"/>
    </source>
</evidence>
<name>A0A7J6EN48_CANSA</name>
<dbReference type="Gene3D" id="1.10.510.10">
    <property type="entry name" value="Transferase(Phosphotransferase) domain 1"/>
    <property type="match status" value="1"/>
</dbReference>
<organism evidence="13 14">
    <name type="scientific">Cannabis sativa</name>
    <name type="common">Hemp</name>
    <name type="synonym">Marijuana</name>
    <dbReference type="NCBI Taxonomy" id="3483"/>
    <lineage>
        <taxon>Eukaryota</taxon>
        <taxon>Viridiplantae</taxon>
        <taxon>Streptophyta</taxon>
        <taxon>Embryophyta</taxon>
        <taxon>Tracheophyta</taxon>
        <taxon>Spermatophyta</taxon>
        <taxon>Magnoliopsida</taxon>
        <taxon>eudicotyledons</taxon>
        <taxon>Gunneridae</taxon>
        <taxon>Pentapetalae</taxon>
        <taxon>rosids</taxon>
        <taxon>fabids</taxon>
        <taxon>Rosales</taxon>
        <taxon>Cannabaceae</taxon>
        <taxon>Cannabis</taxon>
    </lineage>
</organism>
<feature type="domain" description="Apple" evidence="12">
    <location>
        <begin position="351"/>
        <end position="445"/>
    </location>
</feature>
<dbReference type="InterPro" id="IPR001480">
    <property type="entry name" value="Bulb-type_lectin_dom"/>
</dbReference>
<evidence type="ECO:0000256" key="1">
    <source>
        <dbReference type="ARBA" id="ARBA00012513"/>
    </source>
</evidence>
<dbReference type="PANTHER" id="PTHR32444">
    <property type="entry name" value="BULB-TYPE LECTIN DOMAIN-CONTAINING PROTEIN"/>
    <property type="match status" value="1"/>
</dbReference>
<evidence type="ECO:0000259" key="10">
    <source>
        <dbReference type="PROSITE" id="PS50026"/>
    </source>
</evidence>
<keyword evidence="14" id="KW-1185">Reference proteome</keyword>
<keyword evidence="8" id="KW-0472">Membrane</keyword>
<accession>A0A7J6EN48</accession>
<feature type="domain" description="Bulb-type lectin" evidence="11">
    <location>
        <begin position="32"/>
        <end position="157"/>
    </location>
</feature>
<dbReference type="GO" id="GO:0048544">
    <property type="term" value="P:recognition of pollen"/>
    <property type="evidence" value="ECO:0007669"/>
    <property type="project" value="InterPro"/>
</dbReference>
<dbReference type="Proteomes" id="UP000583929">
    <property type="component" value="Unassembled WGS sequence"/>
</dbReference>
<feature type="transmembrane region" description="Helical" evidence="8">
    <location>
        <begin position="396"/>
        <end position="420"/>
    </location>
</feature>
<dbReference type="GO" id="GO:0004674">
    <property type="term" value="F:protein serine/threonine kinase activity"/>
    <property type="evidence" value="ECO:0007669"/>
    <property type="project" value="UniProtKB-EC"/>
</dbReference>
<comment type="catalytic activity">
    <reaction evidence="6">
        <text>L-seryl-[protein] + ATP = O-phospho-L-seryl-[protein] + ADP + H(+)</text>
        <dbReference type="Rhea" id="RHEA:17989"/>
        <dbReference type="Rhea" id="RHEA-COMP:9863"/>
        <dbReference type="Rhea" id="RHEA-COMP:11604"/>
        <dbReference type="ChEBI" id="CHEBI:15378"/>
        <dbReference type="ChEBI" id="CHEBI:29999"/>
        <dbReference type="ChEBI" id="CHEBI:30616"/>
        <dbReference type="ChEBI" id="CHEBI:83421"/>
        <dbReference type="ChEBI" id="CHEBI:456216"/>
        <dbReference type="EC" id="2.7.11.1"/>
    </reaction>
</comment>
<evidence type="ECO:0000256" key="8">
    <source>
        <dbReference type="SAM" id="Phobius"/>
    </source>
</evidence>
<dbReference type="Pfam" id="PF01453">
    <property type="entry name" value="B_lectin"/>
    <property type="match status" value="1"/>
</dbReference>
<dbReference type="AlphaFoldDB" id="A0A7J6EN48"/>
<dbReference type="InterPro" id="IPR011009">
    <property type="entry name" value="Kinase-like_dom_sf"/>
</dbReference>
<dbReference type="PROSITE" id="PS50948">
    <property type="entry name" value="PAN"/>
    <property type="match status" value="1"/>
</dbReference>
<evidence type="ECO:0000313" key="13">
    <source>
        <dbReference type="EMBL" id="KAF4359834.1"/>
    </source>
</evidence>
<evidence type="ECO:0000256" key="3">
    <source>
        <dbReference type="ARBA" id="ARBA00023157"/>
    </source>
</evidence>
<dbReference type="PROSITE" id="PS50026">
    <property type="entry name" value="EGF_3"/>
    <property type="match status" value="1"/>
</dbReference>
<sequence>MAAPSSSASSSSTLTLLFVTLLCCSSTYAVSNNLTSSSQPLSPKQTLVSSNQVFELGFFNPTNSSNLYLGIWYKGDSSPHSVVWVANRENPLSSLTSPLVQISSINGNLELLSNQNSSVIWSTELDISSNTTQAILLNNGNLVLKDSISGSELWQSFHNPGDTFLPSSVLGFNLKTGDNYKLISWKSETDPSPGNFSFGIAKKKPPEAVVWIGSEIYARSGPWDKLKFTGVPEMGSSYKSPYNLVEEVEEGTTYLYFNNGYNDSVVSKVLLSPDGMVTIMLKDRVGGYWYASYQGQNECDQYGICGPFGVCKITESPICKCLKGFKPKSMEEWSEGNWSGGCVRESELNLCHNKSDGDVFGVIGEVCVPDFYEYIENGGNTIDSCHALCLKNCSCIAYSFINGIGSVSGVVFSVVVVLCLQRRKNGNERKAAAMNNDLIWTSSKLKRGGGDDNDQPELHFFDLDSVVMATNRFSIANKLGQGGFGPVYKIISGKKNTSFKGEEEQYQGLIAYAWQLWSESRGIELVDESLGESCINESSETMMRCIHIGLLCVQDFASDRPSMAQVASMLTNHIFDQPQPKQPIFTFQPSTATITTHNSETATSSSNNTRCSATMTMVEPR</sequence>
<evidence type="ECO:0000256" key="4">
    <source>
        <dbReference type="ARBA" id="ARBA00023180"/>
    </source>
</evidence>
<dbReference type="CDD" id="cd00028">
    <property type="entry name" value="B_lectin"/>
    <property type="match status" value="1"/>
</dbReference>
<keyword evidence="8" id="KW-1133">Transmembrane helix</keyword>
<keyword evidence="3" id="KW-1015">Disulfide bond</keyword>
<keyword evidence="4" id="KW-0325">Glycoprotein</keyword>
<dbReference type="EMBL" id="JAATIQ010000363">
    <property type="protein sequence ID" value="KAF4359834.1"/>
    <property type="molecule type" value="Genomic_DNA"/>
</dbReference>
<comment type="caution">
    <text evidence="13">The sequence shown here is derived from an EMBL/GenBank/DDBJ whole genome shotgun (WGS) entry which is preliminary data.</text>
</comment>
<evidence type="ECO:0000256" key="9">
    <source>
        <dbReference type="SAM" id="SignalP"/>
    </source>
</evidence>
<evidence type="ECO:0000256" key="6">
    <source>
        <dbReference type="ARBA" id="ARBA00048679"/>
    </source>
</evidence>
<evidence type="ECO:0000256" key="7">
    <source>
        <dbReference type="PROSITE-ProRule" id="PRU00076"/>
    </source>
</evidence>
<dbReference type="Pfam" id="PF00954">
    <property type="entry name" value="S_locus_glycop"/>
    <property type="match status" value="1"/>
</dbReference>
<feature type="signal peptide" evidence="9">
    <location>
        <begin position="1"/>
        <end position="29"/>
    </location>
</feature>
<keyword evidence="7" id="KW-0245">EGF-like domain</keyword>
<proteinExistence type="predicted"/>
<dbReference type="PROSITE" id="PS50927">
    <property type="entry name" value="BULB_LECTIN"/>
    <property type="match status" value="1"/>
</dbReference>
<dbReference type="InterPro" id="IPR036426">
    <property type="entry name" value="Bulb-type_lectin_dom_sf"/>
</dbReference>
<dbReference type="Gene3D" id="2.90.10.10">
    <property type="entry name" value="Bulb-type lectin domain"/>
    <property type="match status" value="1"/>
</dbReference>
<dbReference type="PANTHER" id="PTHR32444:SF250">
    <property type="entry name" value="NON-SPECIFIC SERINE_THREONINE PROTEIN KINASE"/>
    <property type="match status" value="1"/>
</dbReference>
<keyword evidence="8" id="KW-0812">Transmembrane</keyword>
<dbReference type="InterPro" id="IPR000742">
    <property type="entry name" value="EGF"/>
</dbReference>
<dbReference type="Pfam" id="PF08276">
    <property type="entry name" value="PAN_2"/>
    <property type="match status" value="1"/>
</dbReference>
<dbReference type="SMART" id="SM00108">
    <property type="entry name" value="B_lectin"/>
    <property type="match status" value="1"/>
</dbReference>
<dbReference type="InterPro" id="IPR003609">
    <property type="entry name" value="Pan_app"/>
</dbReference>
<dbReference type="SUPFAM" id="SSF56112">
    <property type="entry name" value="Protein kinase-like (PK-like)"/>
    <property type="match status" value="1"/>
</dbReference>
<feature type="domain" description="EGF-like" evidence="10">
    <location>
        <begin position="295"/>
        <end position="331"/>
    </location>
</feature>
<comment type="catalytic activity">
    <reaction evidence="5">
        <text>L-threonyl-[protein] + ATP = O-phospho-L-threonyl-[protein] + ADP + H(+)</text>
        <dbReference type="Rhea" id="RHEA:46608"/>
        <dbReference type="Rhea" id="RHEA-COMP:11060"/>
        <dbReference type="Rhea" id="RHEA-COMP:11605"/>
        <dbReference type="ChEBI" id="CHEBI:15378"/>
        <dbReference type="ChEBI" id="CHEBI:30013"/>
        <dbReference type="ChEBI" id="CHEBI:30616"/>
        <dbReference type="ChEBI" id="CHEBI:61977"/>
        <dbReference type="ChEBI" id="CHEBI:456216"/>
        <dbReference type="EC" id="2.7.11.1"/>
    </reaction>
</comment>
<evidence type="ECO:0000259" key="11">
    <source>
        <dbReference type="PROSITE" id="PS50927"/>
    </source>
</evidence>
<comment type="caution">
    <text evidence="7">Lacks conserved residue(s) required for the propagation of feature annotation.</text>
</comment>
<dbReference type="SUPFAM" id="SSF51110">
    <property type="entry name" value="alpha-D-mannose-specific plant lectins"/>
    <property type="match status" value="1"/>
</dbReference>
<feature type="chain" id="PRO_5029633205" description="non-specific serine/threonine protein kinase" evidence="9">
    <location>
        <begin position="30"/>
        <end position="621"/>
    </location>
</feature>